<dbReference type="Proteomes" id="UP000485569">
    <property type="component" value="Unassembled WGS sequence"/>
</dbReference>
<dbReference type="EMBL" id="MWBQ01000039">
    <property type="protein sequence ID" value="OQA60261.1"/>
    <property type="molecule type" value="Genomic_DNA"/>
</dbReference>
<feature type="domain" description="Xylose isomerase-like TIM barrel" evidence="1">
    <location>
        <begin position="51"/>
        <end position="278"/>
    </location>
</feature>
<accession>A0A1V5T1H6</accession>
<reference evidence="2" key="1">
    <citation type="submission" date="2017-02" db="EMBL/GenBank/DDBJ databases">
        <title>Delving into the versatile metabolic prowess of the omnipresent phylum Bacteroidetes.</title>
        <authorList>
            <person name="Nobu M.K."/>
            <person name="Mei R."/>
            <person name="Narihiro T."/>
            <person name="Kuroda K."/>
            <person name="Liu W.-T."/>
        </authorList>
    </citation>
    <scope>NUCLEOTIDE SEQUENCE</scope>
    <source>
        <strain evidence="2">ADurb.Bin276</strain>
    </source>
</reference>
<dbReference type="InterPro" id="IPR050312">
    <property type="entry name" value="IolE/XylAMocC-like"/>
</dbReference>
<gene>
    <name evidence="2" type="primary">iolE_1</name>
    <name evidence="2" type="ORF">BWY41_00662</name>
</gene>
<dbReference type="InterPro" id="IPR036237">
    <property type="entry name" value="Xyl_isomerase-like_sf"/>
</dbReference>
<evidence type="ECO:0000313" key="2">
    <source>
        <dbReference type="EMBL" id="OQA60261.1"/>
    </source>
</evidence>
<dbReference type="Pfam" id="PF01261">
    <property type="entry name" value="AP_endonuc_2"/>
    <property type="match status" value="1"/>
</dbReference>
<dbReference type="InterPro" id="IPR013022">
    <property type="entry name" value="Xyl_isomerase-like_TIM-brl"/>
</dbReference>
<keyword evidence="2" id="KW-0456">Lyase</keyword>
<dbReference type="EC" id="4.2.1.44" evidence="2"/>
<dbReference type="SUPFAM" id="SSF51658">
    <property type="entry name" value="Xylose isomerase-like"/>
    <property type="match status" value="1"/>
</dbReference>
<dbReference type="AlphaFoldDB" id="A0A1V5T1H6"/>
<protein>
    <submittedName>
        <fullName evidence="2">Inosose dehydratase</fullName>
        <ecNumber evidence="2">4.2.1.44</ecNumber>
    </submittedName>
</protein>
<proteinExistence type="predicted"/>
<dbReference type="GO" id="GO:0050114">
    <property type="term" value="F:myo-inosose-2 dehydratase activity"/>
    <property type="evidence" value="ECO:0007669"/>
    <property type="project" value="UniProtKB-EC"/>
</dbReference>
<dbReference type="PANTHER" id="PTHR12110:SF21">
    <property type="entry name" value="XYLOSE ISOMERASE-LIKE TIM BARREL DOMAIN-CONTAINING PROTEIN"/>
    <property type="match status" value="1"/>
</dbReference>
<name>A0A1V5T1H6_9BACT</name>
<dbReference type="Gene3D" id="3.20.20.150">
    <property type="entry name" value="Divalent-metal-dependent TIM barrel enzymes"/>
    <property type="match status" value="1"/>
</dbReference>
<organism evidence="2">
    <name type="scientific">Candidatus Atribacter allofermentans</name>
    <dbReference type="NCBI Taxonomy" id="1852833"/>
    <lineage>
        <taxon>Bacteria</taxon>
        <taxon>Pseudomonadati</taxon>
        <taxon>Atribacterota</taxon>
        <taxon>Atribacteria</taxon>
        <taxon>Atribacterales</taxon>
        <taxon>Atribacteraceae</taxon>
        <taxon>Atribacter</taxon>
    </lineage>
</organism>
<evidence type="ECO:0000259" key="1">
    <source>
        <dbReference type="Pfam" id="PF01261"/>
    </source>
</evidence>
<comment type="caution">
    <text evidence="2">The sequence shown here is derived from an EMBL/GenBank/DDBJ whole genome shotgun (WGS) entry which is preliminary data.</text>
</comment>
<dbReference type="PANTHER" id="PTHR12110">
    <property type="entry name" value="HYDROXYPYRUVATE ISOMERASE"/>
    <property type="match status" value="1"/>
</dbReference>
<sequence>MKISFHTDAFNSSVFNFEKALQWAHKNDVHFIECGSLEGVNWIHGLGYFPHISLSEDPMEIREKMESYGVVFSQIDAAYPLSGHDGLYFGVQYVLKTLPWAKIANCPNIATTDGLYKPEGLSESDALELMKHAYGTIIEKAERYSININIEVHGYFTTKPEFLDKMLNFAQSDYFGLNFDTGNSFIAGQDPVVFCQQFIKRIKHVHIKDVSTSLADSLRGKETGIGISHAAIGEGVNAENIITVIKMLRDSGYNGVLSIECEGQGGPLIEKSLHWLRKTLQTLNIPEEKSL</sequence>